<feature type="region of interest" description="Disordered" evidence="1">
    <location>
        <begin position="253"/>
        <end position="279"/>
    </location>
</feature>
<dbReference type="EMBL" id="KX699792">
    <property type="protein sequence ID" value="APD73748.1"/>
    <property type="molecule type" value="Genomic_DNA"/>
</dbReference>
<keyword evidence="2" id="KW-0732">Signal</keyword>
<feature type="chain" id="PRO_5012452928" evidence="2">
    <location>
        <begin position="34"/>
        <end position="279"/>
    </location>
</feature>
<evidence type="ECO:0000256" key="1">
    <source>
        <dbReference type="SAM" id="MobiDB-lite"/>
    </source>
</evidence>
<accession>A0A1J0R7L4</accession>
<protein>
    <submittedName>
        <fullName evidence="3">Variant surface glycoprotein 1125.1564</fullName>
    </submittedName>
</protein>
<reference evidence="3" key="1">
    <citation type="submission" date="2016-08" db="EMBL/GenBank/DDBJ databases">
        <title>VSG repertoire of Trypanosoma brucei EATRO 1125.</title>
        <authorList>
            <person name="Cross G.A."/>
        </authorList>
    </citation>
    <scope>NUCLEOTIDE SEQUENCE</scope>
    <source>
        <strain evidence="3">EATRO 1125</strain>
    </source>
</reference>
<dbReference type="AlphaFoldDB" id="A0A1J0R7L4"/>
<dbReference type="VEuPathDB" id="TriTrypDB:Tb427_000100700"/>
<proteinExistence type="predicted"/>
<evidence type="ECO:0000256" key="2">
    <source>
        <dbReference type="SAM" id="SignalP"/>
    </source>
</evidence>
<feature type="compositionally biased region" description="Polar residues" evidence="1">
    <location>
        <begin position="256"/>
        <end position="266"/>
    </location>
</feature>
<sequence length="279" mass="29052">MQPRDAFKPAKAMSNFKTRLMLFLCGIISVVTAENDDEKTANDAATDYCTLVVYYQSLEDELNTWLNDAAAKAQTLAAQTKLYTLAAAYYSGTAKAAGYSLLKTLTEQRASEAAAALKAGTPAITAAIAAIATKATEAKFLEAIRSTTVQNNGLTHKAESGTNELLTTSTPTGKCQATAAPKPKYSTDCKSATSKKTDIQKVKNALGGLSKLKTIKAKKVSISTITINIEGAGNIANSAGNWKVGSPATHCASNGGAATTTDSETNGLAVKKARTGSHT</sequence>
<organism evidence="3">
    <name type="scientific">Trypanosoma brucei</name>
    <dbReference type="NCBI Taxonomy" id="5691"/>
    <lineage>
        <taxon>Eukaryota</taxon>
        <taxon>Discoba</taxon>
        <taxon>Euglenozoa</taxon>
        <taxon>Kinetoplastea</taxon>
        <taxon>Metakinetoplastina</taxon>
        <taxon>Trypanosomatida</taxon>
        <taxon>Trypanosomatidae</taxon>
        <taxon>Trypanosoma</taxon>
    </lineage>
</organism>
<name>A0A1J0R7L4_9TRYP</name>
<evidence type="ECO:0000313" key="3">
    <source>
        <dbReference type="EMBL" id="APD73748.1"/>
    </source>
</evidence>
<feature type="signal peptide" evidence="2">
    <location>
        <begin position="1"/>
        <end position="33"/>
    </location>
</feature>